<dbReference type="Pfam" id="PF00398">
    <property type="entry name" value="RrnaAD"/>
    <property type="match status" value="1"/>
</dbReference>
<comment type="similarity">
    <text evidence="7">Belongs to the class I-like SAM-binding methyltransferase superfamily. rRNA adenine N(6)-methyltransferase family. RsmA subfamily.</text>
</comment>
<dbReference type="OMA" id="GMFQKEV"/>
<dbReference type="FunFam" id="1.10.8.100:FF:000001">
    <property type="entry name" value="Ribosomal RNA small subunit methyltransferase A"/>
    <property type="match status" value="1"/>
</dbReference>
<dbReference type="KEGG" id="ftv:CH67_1996"/>
<dbReference type="EMBL" id="JAAGJP010000073">
    <property type="protein sequence ID" value="NDS69007.1"/>
    <property type="molecule type" value="Genomic_DNA"/>
</dbReference>
<dbReference type="InterPro" id="IPR023165">
    <property type="entry name" value="rRNA_Ade_diMease-like_C"/>
</dbReference>
<name>A0A0B3WIF2_FRATU</name>
<dbReference type="EC" id="2.1.1.182" evidence="7"/>
<dbReference type="NCBIfam" id="TIGR00755">
    <property type="entry name" value="ksgA"/>
    <property type="match status" value="1"/>
</dbReference>
<keyword evidence="4 7" id="KW-0808">Transferase</keyword>
<evidence type="ECO:0000313" key="11">
    <source>
        <dbReference type="EMBL" id="NDS69007.1"/>
    </source>
</evidence>
<dbReference type="KEGG" id="ftc:DA46_1152"/>
<proteinExistence type="inferred from homology"/>
<keyword evidence="1 7" id="KW-0963">Cytoplasm</keyword>
<organism evidence="11">
    <name type="scientific">Francisella tularensis subsp. holarctica</name>
    <dbReference type="NCBI Taxonomy" id="119857"/>
    <lineage>
        <taxon>Bacteria</taxon>
        <taxon>Pseudomonadati</taxon>
        <taxon>Pseudomonadota</taxon>
        <taxon>Gammaproteobacteria</taxon>
        <taxon>Thiotrichales</taxon>
        <taxon>Francisellaceae</taxon>
        <taxon>Francisella</taxon>
    </lineage>
</organism>
<keyword evidence="2 7" id="KW-0698">rRNA processing</keyword>
<feature type="binding site" evidence="7 8">
    <location>
        <position position="62"/>
    </location>
    <ligand>
        <name>S-adenosyl-L-methionine</name>
        <dbReference type="ChEBI" id="CHEBI:59789"/>
    </ligand>
</feature>
<feature type="binding site" evidence="7 8">
    <location>
        <position position="14"/>
    </location>
    <ligand>
        <name>S-adenosyl-L-methionine</name>
        <dbReference type="ChEBI" id="CHEBI:59789"/>
    </ligand>
</feature>
<dbReference type="RefSeq" id="WP_003016977.1">
    <property type="nucleotide sequence ID" value="NZ_AP023459.1"/>
</dbReference>
<evidence type="ECO:0000313" key="10">
    <source>
        <dbReference type="EMBL" id="NDR89562.1"/>
    </source>
</evidence>
<dbReference type="InterPro" id="IPR020598">
    <property type="entry name" value="rRNA_Ade_methylase_Trfase_N"/>
</dbReference>
<dbReference type="PANTHER" id="PTHR11727">
    <property type="entry name" value="DIMETHYLADENOSINE TRANSFERASE"/>
    <property type="match status" value="1"/>
</dbReference>
<dbReference type="eggNOG" id="COG0030">
    <property type="taxonomic scope" value="Bacteria"/>
</dbReference>
<evidence type="ECO:0000256" key="2">
    <source>
        <dbReference type="ARBA" id="ARBA00022552"/>
    </source>
</evidence>
<dbReference type="GO" id="GO:0005829">
    <property type="term" value="C:cytosol"/>
    <property type="evidence" value="ECO:0007669"/>
    <property type="project" value="TreeGrafter"/>
</dbReference>
<sequence length="262" mass="29831">MQYKTKAKKSLGQNFLQDENIIRKIVQLANIKKHDIVVEIGPGLGALTRYLLSSSNNVSVVEFDASVIDTLIANCQKYGTPHIYNQDFLKFDISSLENSSNQKIKLIGNLPYNISSPILFKVIKDSDKIVDAHFMLQKEVVERIVSLPNSKSYGRLSVILQYHFDCSMILKIPPEVFYPQPKVDSAILRLKPKNSKELLKNYNFFEEIVKQSFAQRRKTLHNNLKSILKERKIDPSTLPVDTNLRAENLSVGDFVSLANFLS</sequence>
<dbReference type="PROSITE" id="PS51689">
    <property type="entry name" value="SAM_RNA_A_N6_MT"/>
    <property type="match status" value="1"/>
</dbReference>
<dbReference type="HOGENOM" id="CLU_041220_0_1_6"/>
<evidence type="ECO:0000256" key="7">
    <source>
        <dbReference type="HAMAP-Rule" id="MF_00607"/>
    </source>
</evidence>
<evidence type="ECO:0000256" key="3">
    <source>
        <dbReference type="ARBA" id="ARBA00022603"/>
    </source>
</evidence>
<dbReference type="InterPro" id="IPR029063">
    <property type="entry name" value="SAM-dependent_MTases_sf"/>
</dbReference>
<feature type="binding site" evidence="7 8">
    <location>
        <position position="87"/>
    </location>
    <ligand>
        <name>S-adenosyl-L-methionine</name>
        <dbReference type="ChEBI" id="CHEBI:59789"/>
    </ligand>
</feature>
<dbReference type="InterPro" id="IPR001737">
    <property type="entry name" value="KsgA/Erm"/>
</dbReference>
<feature type="binding site" evidence="7 8">
    <location>
        <position position="41"/>
    </location>
    <ligand>
        <name>S-adenosyl-L-methionine</name>
        <dbReference type="ChEBI" id="CHEBI:59789"/>
    </ligand>
</feature>
<dbReference type="EMBL" id="JAAGKH010000079">
    <property type="protein sequence ID" value="NDR89562.1"/>
    <property type="molecule type" value="Genomic_DNA"/>
</dbReference>
<gene>
    <name evidence="7 11" type="primary">rsmA</name>
    <name evidence="7" type="synonym">ksgA</name>
    <name evidence="11" type="ORF">FWI86_08465</name>
    <name evidence="10" type="ORF">FWJ04_08235</name>
</gene>
<comment type="catalytic activity">
    <reaction evidence="7">
        <text>adenosine(1518)/adenosine(1519) in 16S rRNA + 4 S-adenosyl-L-methionine = N(6)-dimethyladenosine(1518)/N(6)-dimethyladenosine(1519) in 16S rRNA + 4 S-adenosyl-L-homocysteine + 4 H(+)</text>
        <dbReference type="Rhea" id="RHEA:19609"/>
        <dbReference type="Rhea" id="RHEA-COMP:10232"/>
        <dbReference type="Rhea" id="RHEA-COMP:10233"/>
        <dbReference type="ChEBI" id="CHEBI:15378"/>
        <dbReference type="ChEBI" id="CHEBI:57856"/>
        <dbReference type="ChEBI" id="CHEBI:59789"/>
        <dbReference type="ChEBI" id="CHEBI:74411"/>
        <dbReference type="ChEBI" id="CHEBI:74493"/>
        <dbReference type="EC" id="2.1.1.182"/>
    </reaction>
</comment>
<dbReference type="InterPro" id="IPR020596">
    <property type="entry name" value="rRNA_Ade_Mease_Trfase_CS"/>
</dbReference>
<accession>A0A0B3WIF2</accession>
<dbReference type="Gene3D" id="1.10.8.100">
    <property type="entry name" value="Ribosomal RNA adenine dimethylase-like, domain 2"/>
    <property type="match status" value="1"/>
</dbReference>
<evidence type="ECO:0000256" key="6">
    <source>
        <dbReference type="ARBA" id="ARBA00022884"/>
    </source>
</evidence>
<keyword evidence="3 7" id="KW-0489">Methyltransferase</keyword>
<comment type="subcellular location">
    <subcellularLocation>
        <location evidence="7">Cytoplasm</location>
    </subcellularLocation>
</comment>
<dbReference type="GO" id="GO:0052908">
    <property type="term" value="F:16S rRNA (adenine(1518)-N(6)/adenine(1519)-N(6))-dimethyltransferase activity"/>
    <property type="evidence" value="ECO:0007669"/>
    <property type="project" value="UniProtKB-EC"/>
</dbReference>
<dbReference type="FunFam" id="3.40.50.150:FF:000023">
    <property type="entry name" value="Ribosomal RNA small subunit methyltransferase A"/>
    <property type="match status" value="1"/>
</dbReference>
<keyword evidence="6 7" id="KW-0694">RNA-binding</keyword>
<dbReference type="HAMAP" id="MF_00607">
    <property type="entry name" value="16SrRNA_methyltr_A"/>
    <property type="match status" value="1"/>
</dbReference>
<feature type="domain" description="Ribosomal RNA adenine methylase transferase N-terminal" evidence="9">
    <location>
        <begin position="21"/>
        <end position="194"/>
    </location>
</feature>
<dbReference type="SMR" id="A0A0B3WIF2"/>
<evidence type="ECO:0000256" key="4">
    <source>
        <dbReference type="ARBA" id="ARBA00022679"/>
    </source>
</evidence>
<dbReference type="KEGG" id="ftz:CH68_1727"/>
<dbReference type="SUPFAM" id="SSF53335">
    <property type="entry name" value="S-adenosyl-L-methionine-dependent methyltransferases"/>
    <property type="match status" value="1"/>
</dbReference>
<evidence type="ECO:0000256" key="8">
    <source>
        <dbReference type="PROSITE-ProRule" id="PRU01026"/>
    </source>
</evidence>
<dbReference type="InterPro" id="IPR011530">
    <property type="entry name" value="rRNA_adenine_dimethylase"/>
</dbReference>
<evidence type="ECO:0000256" key="1">
    <source>
        <dbReference type="ARBA" id="ARBA00022490"/>
    </source>
</evidence>
<feature type="binding site" evidence="7 8">
    <location>
        <position position="109"/>
    </location>
    <ligand>
        <name>S-adenosyl-L-methionine</name>
        <dbReference type="ChEBI" id="CHEBI:59789"/>
    </ligand>
</feature>
<feature type="binding site" evidence="7 8">
    <location>
        <position position="16"/>
    </location>
    <ligand>
        <name>S-adenosyl-L-methionine</name>
        <dbReference type="ChEBI" id="CHEBI:59789"/>
    </ligand>
</feature>
<keyword evidence="5 7" id="KW-0949">S-adenosyl-L-methionine</keyword>
<evidence type="ECO:0000259" key="9">
    <source>
        <dbReference type="SMART" id="SM00650"/>
    </source>
</evidence>
<comment type="function">
    <text evidence="7">Specifically dimethylates two adjacent adenosines (A1518 and A1519) in the loop of a conserved hairpin near the 3'-end of 16S rRNA in the 30S particle. May play a critical role in biogenesis of 30S subunits.</text>
</comment>
<reference evidence="11" key="2">
    <citation type="submission" date="2020-02" db="EMBL/GenBank/DDBJ databases">
        <title>Using affinity propagation clustering for identifying bacterial clades and subclades with whole-genome sequences of Francisella tularensis.</title>
        <authorList>
            <person name="Homeier-Bachmann T."/>
            <person name="Abdel-Glil M.Y."/>
            <person name="Hackbart A."/>
            <person name="Hotzel H."/>
            <person name="Tomaso H."/>
        </authorList>
    </citation>
    <scope>NUCLEOTIDE SEQUENCE</scope>
    <source>
        <strain evidence="11">15T0085</strain>
        <strain evidence="10">17T1429</strain>
    </source>
</reference>
<dbReference type="PANTHER" id="PTHR11727:SF7">
    <property type="entry name" value="DIMETHYLADENOSINE TRANSFERASE-RELATED"/>
    <property type="match status" value="1"/>
</dbReference>
<comment type="caution">
    <text evidence="11">The sequence shown here is derived from an EMBL/GenBank/DDBJ whole genome shotgun (WGS) entry which is preliminary data.</text>
</comment>
<dbReference type="SMART" id="SM00650">
    <property type="entry name" value="rADc"/>
    <property type="match status" value="1"/>
</dbReference>
<dbReference type="PROSITE" id="PS01131">
    <property type="entry name" value="RRNA_A_DIMETH"/>
    <property type="match status" value="1"/>
</dbReference>
<protein>
    <recommendedName>
        <fullName evidence="7">Ribosomal RNA small subunit methyltransferase A</fullName>
        <ecNumber evidence="7">2.1.1.182</ecNumber>
    </recommendedName>
    <alternativeName>
        <fullName evidence="7">16S rRNA (adenine(1518)-N(6)/adenine(1519)-N(6))-dimethyltransferase</fullName>
    </alternativeName>
    <alternativeName>
        <fullName evidence="7">16S rRNA dimethyladenosine transferase</fullName>
    </alternativeName>
    <alternativeName>
        <fullName evidence="7">16S rRNA dimethylase</fullName>
    </alternativeName>
    <alternativeName>
        <fullName evidence="7">S-adenosylmethionine-6-N', N'-adenosyl(rRNA) dimethyltransferase</fullName>
    </alternativeName>
</protein>
<dbReference type="AlphaFoldDB" id="A0A0B3WIF2"/>
<reference evidence="11" key="1">
    <citation type="submission" date="2019-08" db="EMBL/GenBank/DDBJ databases">
        <authorList>
            <person name="Busch A."/>
        </authorList>
    </citation>
    <scope>NUCLEOTIDE SEQUENCE</scope>
    <source>
        <strain evidence="11">15T0085</strain>
        <strain evidence="10">17T1429</strain>
    </source>
</reference>
<dbReference type="GO" id="GO:0003723">
    <property type="term" value="F:RNA binding"/>
    <property type="evidence" value="ECO:0007669"/>
    <property type="project" value="UniProtKB-UniRule"/>
</dbReference>
<dbReference type="Gene3D" id="3.40.50.150">
    <property type="entry name" value="Vaccinia Virus protein VP39"/>
    <property type="match status" value="1"/>
</dbReference>
<evidence type="ECO:0000256" key="5">
    <source>
        <dbReference type="ARBA" id="ARBA00022691"/>
    </source>
</evidence>